<dbReference type="InterPro" id="IPR025857">
    <property type="entry name" value="MacB_PCD"/>
</dbReference>
<evidence type="ECO:0000313" key="14">
    <source>
        <dbReference type="EMBL" id="RSU09426.1"/>
    </source>
</evidence>
<dbReference type="RefSeq" id="WP_126796592.1">
    <property type="nucleotide sequence ID" value="NZ_CP060720.1"/>
</dbReference>
<organism evidence="14 15">
    <name type="scientific">Vagococcus carniphilus</name>
    <dbReference type="NCBI Taxonomy" id="218144"/>
    <lineage>
        <taxon>Bacteria</taxon>
        <taxon>Bacillati</taxon>
        <taxon>Bacillota</taxon>
        <taxon>Bacilli</taxon>
        <taxon>Lactobacillales</taxon>
        <taxon>Enterococcaceae</taxon>
        <taxon>Vagococcus</taxon>
    </lineage>
</organism>
<comment type="caution">
    <text evidence="14">The sequence shown here is derived from an EMBL/GenBank/DDBJ whole genome shotgun (WGS) entry which is preliminary data.</text>
</comment>
<comment type="similarity">
    <text evidence="2">Belongs to the ABC-4 integral membrane protein family. HrtB subfamily.</text>
</comment>
<keyword evidence="7 11" id="KW-0812">Transmembrane</keyword>
<feature type="transmembrane region" description="Helical" evidence="11">
    <location>
        <begin position="235"/>
        <end position="260"/>
    </location>
</feature>
<name>A0A430AMX9_9ENTE</name>
<reference evidence="14 15" key="1">
    <citation type="submission" date="2017-05" db="EMBL/GenBank/DDBJ databases">
        <title>Vagococcus spp. assemblies.</title>
        <authorList>
            <person name="Gulvik C.A."/>
        </authorList>
    </citation>
    <scope>NUCLEOTIDE SEQUENCE [LARGE SCALE GENOMIC DNA]</scope>
    <source>
        <strain evidence="14 15">SS1714</strain>
    </source>
</reference>
<evidence type="ECO:0000256" key="10">
    <source>
        <dbReference type="ARBA" id="ARBA00024973"/>
    </source>
</evidence>
<sequence length="356" mass="39312">MFLAINEIKHSLFRYFLVTGVMFLIAYLVFFLTGLAYGLAEDNRTAIDKWEADHIILSKDSNENLNMSMIPPENFEHIKSTDKAQLRQTPNIISKSGNSETINVAFFGIDPSEFLTPNIIEGHLFKEKNEAVLDQSLKELNNINIGDTLKLSGSTAKIKVVGFTDDAKYNISPVIFVSMDTFKTVKFKNDSSSKNVNLPLNAIVTRGKPQDVPSTLKTIPIKTYIQNLPGYNAQVLTFGFMIGFLILIAAIVIGIFIYVLTMQKIDILGVMKAQGVSNRYISFSIVCQTFILSITGVGTGMLLTFLTSLVLPKKVPFAINPSFYLVIGFLMVIFALIGALSSVKSIVKIDPLEAIG</sequence>
<accession>A0A430AMX9</accession>
<protein>
    <recommendedName>
        <fullName evidence="4">Putative hemin transport system permease protein HrtB</fullName>
    </recommendedName>
</protein>
<keyword evidence="5" id="KW-0813">Transport</keyword>
<keyword evidence="8 11" id="KW-1133">Transmembrane helix</keyword>
<proteinExistence type="inferred from homology"/>
<dbReference type="PANTHER" id="PTHR43738">
    <property type="entry name" value="ABC TRANSPORTER, MEMBRANE PROTEIN"/>
    <property type="match status" value="1"/>
</dbReference>
<comment type="subcellular location">
    <subcellularLocation>
        <location evidence="1">Cell membrane</location>
        <topology evidence="1">Multi-pass membrane protein</topology>
    </subcellularLocation>
</comment>
<feature type="transmembrane region" description="Helical" evidence="11">
    <location>
        <begin position="12"/>
        <end position="39"/>
    </location>
</feature>
<evidence type="ECO:0000256" key="6">
    <source>
        <dbReference type="ARBA" id="ARBA00022475"/>
    </source>
</evidence>
<evidence type="ECO:0000256" key="8">
    <source>
        <dbReference type="ARBA" id="ARBA00022989"/>
    </source>
</evidence>
<dbReference type="AlphaFoldDB" id="A0A430AMX9"/>
<keyword evidence="9 11" id="KW-0472">Membrane</keyword>
<evidence type="ECO:0000259" key="12">
    <source>
        <dbReference type="Pfam" id="PF02687"/>
    </source>
</evidence>
<feature type="transmembrane region" description="Helical" evidence="11">
    <location>
        <begin position="323"/>
        <end position="343"/>
    </location>
</feature>
<dbReference type="GeneID" id="95581622"/>
<comment type="subunit">
    <text evidence="3">The complex is composed of two ATP-binding proteins (HrtA), two transmembrane proteins (HrtB) and a solute-binding protein.</text>
</comment>
<evidence type="ECO:0000256" key="3">
    <source>
        <dbReference type="ARBA" id="ARBA00011131"/>
    </source>
</evidence>
<gene>
    <name evidence="14" type="ORF">CBF28_14920</name>
</gene>
<dbReference type="PANTHER" id="PTHR43738:SF1">
    <property type="entry name" value="HEMIN TRANSPORT SYSTEM PERMEASE PROTEIN HRTB-RELATED"/>
    <property type="match status" value="1"/>
</dbReference>
<evidence type="ECO:0000313" key="15">
    <source>
        <dbReference type="Proteomes" id="UP000288028"/>
    </source>
</evidence>
<evidence type="ECO:0000256" key="7">
    <source>
        <dbReference type="ARBA" id="ARBA00022692"/>
    </source>
</evidence>
<dbReference type="Pfam" id="PF02687">
    <property type="entry name" value="FtsX"/>
    <property type="match status" value="1"/>
</dbReference>
<dbReference type="Proteomes" id="UP000288028">
    <property type="component" value="Unassembled WGS sequence"/>
</dbReference>
<evidence type="ECO:0000256" key="11">
    <source>
        <dbReference type="SAM" id="Phobius"/>
    </source>
</evidence>
<evidence type="ECO:0000256" key="9">
    <source>
        <dbReference type="ARBA" id="ARBA00023136"/>
    </source>
</evidence>
<dbReference type="OrthoDB" id="384327at2"/>
<comment type="function">
    <text evidence="10">Part of the ABC transporter complex hrt involved in hemin import. Responsible for the translocation of the substrate across the membrane.</text>
</comment>
<evidence type="ECO:0000256" key="4">
    <source>
        <dbReference type="ARBA" id="ARBA00016962"/>
    </source>
</evidence>
<feature type="domain" description="ABC3 transporter permease C-terminal" evidence="12">
    <location>
        <begin position="240"/>
        <end position="351"/>
    </location>
</feature>
<dbReference type="GO" id="GO:0005886">
    <property type="term" value="C:plasma membrane"/>
    <property type="evidence" value="ECO:0007669"/>
    <property type="project" value="UniProtKB-SubCell"/>
</dbReference>
<keyword evidence="15" id="KW-1185">Reference proteome</keyword>
<evidence type="ECO:0000256" key="1">
    <source>
        <dbReference type="ARBA" id="ARBA00004651"/>
    </source>
</evidence>
<keyword evidence="6" id="KW-1003">Cell membrane</keyword>
<dbReference type="InterPro" id="IPR051125">
    <property type="entry name" value="ABC-4/HrtB_transporter"/>
</dbReference>
<evidence type="ECO:0000259" key="13">
    <source>
        <dbReference type="Pfam" id="PF12704"/>
    </source>
</evidence>
<dbReference type="EMBL" id="NGKB01000025">
    <property type="protein sequence ID" value="RSU09426.1"/>
    <property type="molecule type" value="Genomic_DNA"/>
</dbReference>
<feature type="domain" description="MacB-like periplasmic core" evidence="13">
    <location>
        <begin position="30"/>
        <end position="189"/>
    </location>
</feature>
<dbReference type="InterPro" id="IPR003838">
    <property type="entry name" value="ABC3_permease_C"/>
</dbReference>
<evidence type="ECO:0000256" key="5">
    <source>
        <dbReference type="ARBA" id="ARBA00022448"/>
    </source>
</evidence>
<evidence type="ECO:0000256" key="2">
    <source>
        <dbReference type="ARBA" id="ARBA00008697"/>
    </source>
</evidence>
<feature type="transmembrane region" description="Helical" evidence="11">
    <location>
        <begin position="280"/>
        <end position="303"/>
    </location>
</feature>
<dbReference type="Pfam" id="PF12704">
    <property type="entry name" value="MacB_PCD"/>
    <property type="match status" value="1"/>
</dbReference>